<dbReference type="FunFam" id="2.40.50.140:FF:000410">
    <property type="entry name" value="CST complex subunit TEN1"/>
    <property type="match status" value="1"/>
</dbReference>
<dbReference type="PANTHER" id="PTHR33905:SF1">
    <property type="entry name" value="CST COMPLEX SUBUNIT TEN1"/>
    <property type="match status" value="1"/>
</dbReference>
<dbReference type="EMBL" id="JADCNL010000006">
    <property type="protein sequence ID" value="KAG0476892.1"/>
    <property type="molecule type" value="Genomic_DNA"/>
</dbReference>
<proteinExistence type="predicted"/>
<dbReference type="Proteomes" id="UP000636800">
    <property type="component" value="Chromosome 6"/>
</dbReference>
<dbReference type="GO" id="GO:0042162">
    <property type="term" value="F:telomeric DNA binding"/>
    <property type="evidence" value="ECO:0007669"/>
    <property type="project" value="TreeGrafter"/>
</dbReference>
<gene>
    <name evidence="1" type="ORF">HPP92_013733</name>
</gene>
<dbReference type="PANTHER" id="PTHR33905">
    <property type="entry name" value="CST COMPLEX SUBUNIT TEN1"/>
    <property type="match status" value="1"/>
</dbReference>
<reference evidence="1 2" key="1">
    <citation type="journal article" date="2020" name="Nat. Food">
        <title>A phased Vanilla planifolia genome enables genetic improvement of flavour and production.</title>
        <authorList>
            <person name="Hasing T."/>
            <person name="Tang H."/>
            <person name="Brym M."/>
            <person name="Khazi F."/>
            <person name="Huang T."/>
            <person name="Chambers A.H."/>
        </authorList>
    </citation>
    <scope>NUCLEOTIDE SEQUENCE [LARGE SCALE GENOMIC DNA]</scope>
    <source>
        <tissue evidence="1">Leaf</tissue>
    </source>
</reference>
<dbReference type="GO" id="GO:0010521">
    <property type="term" value="F:telomerase inhibitor activity"/>
    <property type="evidence" value="ECO:0007669"/>
    <property type="project" value="TreeGrafter"/>
</dbReference>
<evidence type="ECO:0008006" key="3">
    <source>
        <dbReference type="Google" id="ProtNLM"/>
    </source>
</evidence>
<dbReference type="GO" id="GO:0032211">
    <property type="term" value="P:negative regulation of telomere maintenance via telomerase"/>
    <property type="evidence" value="ECO:0007669"/>
    <property type="project" value="TreeGrafter"/>
</dbReference>
<keyword evidence="2" id="KW-1185">Reference proteome</keyword>
<comment type="caution">
    <text evidence="1">The sequence shown here is derived from an EMBL/GenBank/DDBJ whole genome shotgun (WGS) entry which is preliminary data.</text>
</comment>
<dbReference type="GO" id="GO:1990879">
    <property type="term" value="C:CST complex"/>
    <property type="evidence" value="ECO:0007669"/>
    <property type="project" value="InterPro"/>
</dbReference>
<accession>A0A835QZZ2</accession>
<protein>
    <recommendedName>
        <fullName evidence="3">CST complex subunit TEN1</fullName>
    </recommendedName>
</protein>
<evidence type="ECO:0000313" key="2">
    <source>
        <dbReference type="Proteomes" id="UP000636800"/>
    </source>
</evidence>
<dbReference type="Pfam" id="PF15490">
    <property type="entry name" value="Ten1_2"/>
    <property type="match status" value="1"/>
</dbReference>
<dbReference type="InterPro" id="IPR029146">
    <property type="entry name" value="Ten1_animal_plant"/>
</dbReference>
<evidence type="ECO:0000313" key="1">
    <source>
        <dbReference type="EMBL" id="KAG0476892.1"/>
    </source>
</evidence>
<dbReference type="AlphaFoldDB" id="A0A835QZZ2"/>
<sequence>MGSPAIKPGILVALLELEPSSPFFKGGQSLRVTGRLEIHSSESAIAVIVDGGVTLRVDTQHLRDINFRISSIYQFIGELKIQEGNQAILEARIGRNVDGMDLNLYHQSIQLRRKFEADSTK</sequence>
<dbReference type="Gene3D" id="2.40.50.140">
    <property type="entry name" value="Nucleic acid-binding proteins"/>
    <property type="match status" value="1"/>
</dbReference>
<dbReference type="GO" id="GO:0003697">
    <property type="term" value="F:single-stranded DNA binding"/>
    <property type="evidence" value="ECO:0007669"/>
    <property type="project" value="InterPro"/>
</dbReference>
<organism evidence="1 2">
    <name type="scientific">Vanilla planifolia</name>
    <name type="common">Vanilla</name>
    <dbReference type="NCBI Taxonomy" id="51239"/>
    <lineage>
        <taxon>Eukaryota</taxon>
        <taxon>Viridiplantae</taxon>
        <taxon>Streptophyta</taxon>
        <taxon>Embryophyta</taxon>
        <taxon>Tracheophyta</taxon>
        <taxon>Spermatophyta</taxon>
        <taxon>Magnoliopsida</taxon>
        <taxon>Liliopsida</taxon>
        <taxon>Asparagales</taxon>
        <taxon>Orchidaceae</taxon>
        <taxon>Vanilloideae</taxon>
        <taxon>Vanilleae</taxon>
        <taxon>Vanilla</taxon>
    </lineage>
</organism>
<name>A0A835QZZ2_VANPL</name>
<dbReference type="OrthoDB" id="2019993at2759"/>
<dbReference type="InterPro" id="IPR012340">
    <property type="entry name" value="NA-bd_OB-fold"/>
</dbReference>